<organism evidence="2 3">
    <name type="scientific">Lactuca saligna</name>
    <name type="common">Willowleaf lettuce</name>
    <dbReference type="NCBI Taxonomy" id="75948"/>
    <lineage>
        <taxon>Eukaryota</taxon>
        <taxon>Viridiplantae</taxon>
        <taxon>Streptophyta</taxon>
        <taxon>Embryophyta</taxon>
        <taxon>Tracheophyta</taxon>
        <taxon>Spermatophyta</taxon>
        <taxon>Magnoliopsida</taxon>
        <taxon>eudicotyledons</taxon>
        <taxon>Gunneridae</taxon>
        <taxon>Pentapetalae</taxon>
        <taxon>asterids</taxon>
        <taxon>campanulids</taxon>
        <taxon>Asterales</taxon>
        <taxon>Asteraceae</taxon>
        <taxon>Cichorioideae</taxon>
        <taxon>Cichorieae</taxon>
        <taxon>Lactucinae</taxon>
        <taxon>Lactuca</taxon>
    </lineage>
</organism>
<sequence>MVAVMSHGGDGGDEPPHPFGGSFGDHQNDVVPLKRRGMAVNKKMHKLFKANGERPLKIEFNVNINMSIGEVYECFIGEVGSDMWRDIGFDKDTWTEVSEVERVGMLQYPSRWFDFDA</sequence>
<reference evidence="2" key="1">
    <citation type="submission" date="2023-04" db="EMBL/GenBank/DDBJ databases">
        <authorList>
            <person name="Vijverberg K."/>
            <person name="Xiong W."/>
            <person name="Schranz E."/>
        </authorList>
    </citation>
    <scope>NUCLEOTIDE SEQUENCE</scope>
</reference>
<keyword evidence="3" id="KW-1185">Reference proteome</keyword>
<dbReference type="Proteomes" id="UP001177003">
    <property type="component" value="Chromosome 8"/>
</dbReference>
<evidence type="ECO:0000256" key="1">
    <source>
        <dbReference type="SAM" id="MobiDB-lite"/>
    </source>
</evidence>
<dbReference type="AlphaFoldDB" id="A0AA35ZQC2"/>
<dbReference type="EMBL" id="OX465084">
    <property type="protein sequence ID" value="CAI9295807.1"/>
    <property type="molecule type" value="Genomic_DNA"/>
</dbReference>
<gene>
    <name evidence="2" type="ORF">LSALG_LOCUS34733</name>
</gene>
<feature type="region of interest" description="Disordered" evidence="1">
    <location>
        <begin position="1"/>
        <end position="26"/>
    </location>
</feature>
<accession>A0AA35ZQC2</accession>
<protein>
    <submittedName>
        <fullName evidence="2">Uncharacterized protein</fullName>
    </submittedName>
</protein>
<name>A0AA35ZQC2_LACSI</name>
<evidence type="ECO:0000313" key="2">
    <source>
        <dbReference type="EMBL" id="CAI9295807.1"/>
    </source>
</evidence>
<evidence type="ECO:0000313" key="3">
    <source>
        <dbReference type="Proteomes" id="UP001177003"/>
    </source>
</evidence>
<proteinExistence type="predicted"/>